<dbReference type="EMBL" id="JAAAUY010000047">
    <property type="protein sequence ID" value="KAF9336778.1"/>
    <property type="molecule type" value="Genomic_DNA"/>
</dbReference>
<comment type="caution">
    <text evidence="2">The sequence shown here is derived from an EMBL/GenBank/DDBJ whole genome shotgun (WGS) entry which is preliminary data.</text>
</comment>
<accession>A0A9P5VQG5</accession>
<dbReference type="PANTHER" id="PTHR34292">
    <property type="entry name" value="OUTER SPORE WALL PROTEIN LDS1"/>
    <property type="match status" value="1"/>
</dbReference>
<keyword evidence="1" id="KW-0472">Membrane</keyword>
<evidence type="ECO:0000256" key="1">
    <source>
        <dbReference type="SAM" id="Phobius"/>
    </source>
</evidence>
<dbReference type="InterPro" id="IPR052786">
    <property type="entry name" value="Spore_wall_assembly"/>
</dbReference>
<feature type="transmembrane region" description="Helical" evidence="1">
    <location>
        <begin position="21"/>
        <end position="46"/>
    </location>
</feature>
<dbReference type="Proteomes" id="UP000696485">
    <property type="component" value="Unassembled WGS sequence"/>
</dbReference>
<keyword evidence="1" id="KW-1133">Transmembrane helix</keyword>
<organism evidence="2 3">
    <name type="scientific">Podila minutissima</name>
    <dbReference type="NCBI Taxonomy" id="64525"/>
    <lineage>
        <taxon>Eukaryota</taxon>
        <taxon>Fungi</taxon>
        <taxon>Fungi incertae sedis</taxon>
        <taxon>Mucoromycota</taxon>
        <taxon>Mortierellomycotina</taxon>
        <taxon>Mortierellomycetes</taxon>
        <taxon>Mortierellales</taxon>
        <taxon>Mortierellaceae</taxon>
        <taxon>Podila</taxon>
    </lineage>
</organism>
<name>A0A9P5VQG5_9FUNG</name>
<dbReference type="PANTHER" id="PTHR34292:SF2">
    <property type="entry name" value="OUTER SPORE WALL PROTEIN LDS1"/>
    <property type="match status" value="1"/>
</dbReference>
<proteinExistence type="predicted"/>
<evidence type="ECO:0000313" key="2">
    <source>
        <dbReference type="EMBL" id="KAF9336778.1"/>
    </source>
</evidence>
<reference evidence="2" key="1">
    <citation type="journal article" date="2020" name="Fungal Divers.">
        <title>Resolving the Mortierellaceae phylogeny through synthesis of multi-gene phylogenetics and phylogenomics.</title>
        <authorList>
            <person name="Vandepol N."/>
            <person name="Liber J."/>
            <person name="Desiro A."/>
            <person name="Na H."/>
            <person name="Kennedy M."/>
            <person name="Barry K."/>
            <person name="Grigoriev I.V."/>
            <person name="Miller A.N."/>
            <person name="O'Donnell K."/>
            <person name="Stajich J.E."/>
            <person name="Bonito G."/>
        </authorList>
    </citation>
    <scope>NUCLEOTIDE SEQUENCE</scope>
    <source>
        <strain evidence="2">NVP1</strain>
    </source>
</reference>
<evidence type="ECO:0000313" key="3">
    <source>
        <dbReference type="Proteomes" id="UP000696485"/>
    </source>
</evidence>
<feature type="transmembrane region" description="Helical" evidence="1">
    <location>
        <begin position="66"/>
        <end position="92"/>
    </location>
</feature>
<keyword evidence="3" id="KW-1185">Reference proteome</keyword>
<dbReference type="AlphaFoldDB" id="A0A9P5VQG5"/>
<sequence length="181" mass="20320">MIIPSSYPVQGIFYMLGHPQLFSNLICPILITMIWAIAALIFGFAYLLKLQAHALINVNCPAAVAWIVSVIFVLLEVAVMIILFYLIILPIYQDGLFDRVLKLRGLRHVLKQNEGNDVIKCMRGVHGGLLIVFFQASVRLILNFDVVNTWFAEPVQSTTPNFGLWMTPLHQTPATLQQPSS</sequence>
<gene>
    <name evidence="2" type="ORF">BG006_007426</name>
</gene>
<keyword evidence="1" id="KW-0812">Transmembrane</keyword>
<protein>
    <submittedName>
        <fullName evidence="2">Uncharacterized protein</fullName>
    </submittedName>
</protein>